<dbReference type="InterPro" id="IPR012171">
    <property type="entry name" value="Fatty_acid_desaturase"/>
</dbReference>
<organism evidence="3 4">
    <name type="scientific">Meridianimarinicoccus marinus</name>
    <dbReference type="NCBI Taxonomy" id="3231483"/>
    <lineage>
        <taxon>Bacteria</taxon>
        <taxon>Pseudomonadati</taxon>
        <taxon>Pseudomonadota</taxon>
        <taxon>Alphaproteobacteria</taxon>
        <taxon>Rhodobacterales</taxon>
        <taxon>Paracoccaceae</taxon>
        <taxon>Meridianimarinicoccus</taxon>
    </lineage>
</organism>
<sequence length="358" mass="40821">MADWKSYDLRPERDPAVEAAIDDVGWYTTPVPRKRLKQLVQRSNAKAARHFGLWLALLLGSGVLAGLAWPSWWAVPAFLVYGVIYNSADSKWHELSHGTPFRAFRVNEVLYKLVSLMTLREPVRWRWSHSRHHTHTILVGHDPEIASPRPPHIALAILGLWYLRGLWHELRNIEAISRGHIPAEVASYVPDTQHGEMIRWSRIFVLFLMAIPAACLLTGSLLPALFVGLPRIYGSFLHYAQAFTQHAGLDEDILDHRLNARTVRMNPVFSFLYTNMNYHVEHHMFPMVPFYNLPALHAEIRHDCPAPYTGLADAYGEIARTLIRQLKDPSHYARRVLPEGAGGTGAERILDTDYRRAA</sequence>
<keyword evidence="4" id="KW-1185">Reference proteome</keyword>
<feature type="transmembrane region" description="Helical" evidence="1">
    <location>
        <begin position="203"/>
        <end position="229"/>
    </location>
</feature>
<dbReference type="Pfam" id="PF00487">
    <property type="entry name" value="FA_desaturase"/>
    <property type="match status" value="1"/>
</dbReference>
<dbReference type="EC" id="1.14.19.-" evidence="3"/>
<dbReference type="GO" id="GO:0016491">
    <property type="term" value="F:oxidoreductase activity"/>
    <property type="evidence" value="ECO:0007669"/>
    <property type="project" value="UniProtKB-KW"/>
</dbReference>
<gene>
    <name evidence="3" type="ORF">AB0T83_15990</name>
</gene>
<keyword evidence="1" id="KW-0812">Transmembrane</keyword>
<feature type="domain" description="Fatty acid desaturase" evidence="2">
    <location>
        <begin position="70"/>
        <end position="308"/>
    </location>
</feature>
<dbReference type="PANTHER" id="PTHR19353:SF19">
    <property type="entry name" value="DELTA(5) FATTY ACID DESATURASE C-RELATED"/>
    <property type="match status" value="1"/>
</dbReference>
<name>A0ABV3L9V6_9RHOB</name>
<dbReference type="EMBL" id="JBFBVU010000025">
    <property type="protein sequence ID" value="MEV8468277.1"/>
    <property type="molecule type" value="Genomic_DNA"/>
</dbReference>
<evidence type="ECO:0000313" key="4">
    <source>
        <dbReference type="Proteomes" id="UP001553161"/>
    </source>
</evidence>
<reference evidence="3 4" key="1">
    <citation type="submission" date="2024-07" db="EMBL/GenBank/DDBJ databases">
        <authorList>
            <person name="Kang M."/>
        </authorList>
    </citation>
    <scope>NUCLEOTIDE SEQUENCE [LARGE SCALE GENOMIC DNA]</scope>
    <source>
        <strain evidence="3 4">DFM31</strain>
    </source>
</reference>
<evidence type="ECO:0000259" key="2">
    <source>
        <dbReference type="Pfam" id="PF00487"/>
    </source>
</evidence>
<proteinExistence type="predicted"/>
<accession>A0ABV3L9V6</accession>
<evidence type="ECO:0000256" key="1">
    <source>
        <dbReference type="SAM" id="Phobius"/>
    </source>
</evidence>
<comment type="caution">
    <text evidence="3">The sequence shown here is derived from an EMBL/GenBank/DDBJ whole genome shotgun (WGS) entry which is preliminary data.</text>
</comment>
<keyword evidence="1" id="KW-1133">Transmembrane helix</keyword>
<dbReference type="Proteomes" id="UP001553161">
    <property type="component" value="Unassembled WGS sequence"/>
</dbReference>
<dbReference type="PANTHER" id="PTHR19353">
    <property type="entry name" value="FATTY ACID DESATURASE 2"/>
    <property type="match status" value="1"/>
</dbReference>
<keyword evidence="3" id="KW-0560">Oxidoreductase</keyword>
<feature type="transmembrane region" description="Helical" evidence="1">
    <location>
        <begin position="51"/>
        <end position="72"/>
    </location>
</feature>
<keyword evidence="1" id="KW-0472">Membrane</keyword>
<dbReference type="InterPro" id="IPR005804">
    <property type="entry name" value="FA_desaturase_dom"/>
</dbReference>
<protein>
    <submittedName>
        <fullName evidence="3">Fatty acid desaturase</fullName>
        <ecNumber evidence="3">1.14.19.-</ecNumber>
    </submittedName>
</protein>
<evidence type="ECO:0000313" key="3">
    <source>
        <dbReference type="EMBL" id="MEV8468277.1"/>
    </source>
</evidence>
<dbReference type="RefSeq" id="WP_366194231.1">
    <property type="nucleotide sequence ID" value="NZ_JBFBVU010000025.1"/>
</dbReference>